<keyword evidence="1" id="KW-1133">Transmembrane helix</keyword>
<reference evidence="2 3" key="1">
    <citation type="journal article" date="2015" name="Nature">
        <title>rRNA introns, odd ribosomes, and small enigmatic genomes across a large radiation of phyla.</title>
        <authorList>
            <person name="Brown C.T."/>
            <person name="Hug L.A."/>
            <person name="Thomas B.C."/>
            <person name="Sharon I."/>
            <person name="Castelle C.J."/>
            <person name="Singh A."/>
            <person name="Wilkins M.J."/>
            <person name="Williams K.H."/>
            <person name="Banfield J.F."/>
        </authorList>
    </citation>
    <scope>NUCLEOTIDE SEQUENCE [LARGE SCALE GENOMIC DNA]</scope>
</reference>
<protein>
    <submittedName>
        <fullName evidence="2">Uncharacterized protein</fullName>
    </submittedName>
</protein>
<feature type="transmembrane region" description="Helical" evidence="1">
    <location>
        <begin position="136"/>
        <end position="156"/>
    </location>
</feature>
<name>A0A0G0W3H5_UNCKA</name>
<comment type="caution">
    <text evidence="2">The sequence shown here is derived from an EMBL/GenBank/DDBJ whole genome shotgun (WGS) entry which is preliminary data.</text>
</comment>
<sequence length="164" mass="18838">MNKTAEFFLALSAIVVFVVILGILYNFESIDREITRWKQLAETSQDSAEIYHSLSTAEQSLVRWGMDDGFAGIFKTRENDMTWKIAQLQLLKEKAERLSMIPGNSPEYSSTVKLLQEELKTLDLKAINYWNTHTGVGWWLAGGLFLYLGLFSFAHWNKDRSSFT</sequence>
<organism evidence="2 3">
    <name type="scientific">candidate division WWE3 bacterium GW2011_GWE1_41_27</name>
    <dbReference type="NCBI Taxonomy" id="1619131"/>
    <lineage>
        <taxon>Bacteria</taxon>
        <taxon>Katanobacteria</taxon>
    </lineage>
</organism>
<dbReference type="EMBL" id="LCBF01000028">
    <property type="protein sequence ID" value="KKS06557.1"/>
    <property type="molecule type" value="Genomic_DNA"/>
</dbReference>
<keyword evidence="1" id="KW-0812">Transmembrane</keyword>
<feature type="transmembrane region" description="Helical" evidence="1">
    <location>
        <begin position="7"/>
        <end position="27"/>
    </location>
</feature>
<dbReference type="AlphaFoldDB" id="A0A0G0W3H5"/>
<proteinExistence type="predicted"/>
<evidence type="ECO:0000256" key="1">
    <source>
        <dbReference type="SAM" id="Phobius"/>
    </source>
</evidence>
<keyword evidence="1" id="KW-0472">Membrane</keyword>
<accession>A0A0G0W3H5</accession>
<evidence type="ECO:0000313" key="2">
    <source>
        <dbReference type="EMBL" id="KKS06557.1"/>
    </source>
</evidence>
<gene>
    <name evidence="2" type="ORF">UU59_C0028G0005</name>
</gene>
<dbReference type="PATRIC" id="fig|1619131.3.peg.580"/>
<evidence type="ECO:0000313" key="3">
    <source>
        <dbReference type="Proteomes" id="UP000034544"/>
    </source>
</evidence>
<dbReference type="Proteomes" id="UP000034544">
    <property type="component" value="Unassembled WGS sequence"/>
</dbReference>